<comment type="caution">
    <text evidence="3">The sequence shown here is derived from an EMBL/GenBank/DDBJ whole genome shotgun (WGS) entry which is preliminary data.</text>
</comment>
<feature type="chain" id="PRO_5021436311" evidence="2">
    <location>
        <begin position="17"/>
        <end position="93"/>
    </location>
</feature>
<gene>
    <name evidence="3" type="ORF">AVEN_97759_1</name>
</gene>
<keyword evidence="4" id="KW-1185">Reference proteome</keyword>
<evidence type="ECO:0000256" key="1">
    <source>
        <dbReference type="SAM" id="MobiDB-lite"/>
    </source>
</evidence>
<feature type="region of interest" description="Disordered" evidence="1">
    <location>
        <begin position="26"/>
        <end position="54"/>
    </location>
</feature>
<evidence type="ECO:0000313" key="4">
    <source>
        <dbReference type="Proteomes" id="UP000499080"/>
    </source>
</evidence>
<dbReference type="AlphaFoldDB" id="A0A4Y2E2I5"/>
<feature type="signal peptide" evidence="2">
    <location>
        <begin position="1"/>
        <end position="16"/>
    </location>
</feature>
<evidence type="ECO:0000313" key="3">
    <source>
        <dbReference type="EMBL" id="GBM23353.1"/>
    </source>
</evidence>
<feature type="region of interest" description="Disordered" evidence="1">
    <location>
        <begin position="63"/>
        <end position="82"/>
    </location>
</feature>
<sequence length="93" mass="10698">MLYKTVIGMMLVYGAAVWCLDPQLESKGNSTPSKDHSCLLLQGHTEEQQPPHSRSYLEFHFSTSSSSRKPESQPFEDSTSPFRTLYNSHFWRD</sequence>
<dbReference type="Proteomes" id="UP000499080">
    <property type="component" value="Unassembled WGS sequence"/>
</dbReference>
<accession>A0A4Y2E2I5</accession>
<protein>
    <submittedName>
        <fullName evidence="3">Uncharacterized protein</fullName>
    </submittedName>
</protein>
<evidence type="ECO:0000256" key="2">
    <source>
        <dbReference type="SAM" id="SignalP"/>
    </source>
</evidence>
<dbReference type="EMBL" id="BGPR01000496">
    <property type="protein sequence ID" value="GBM23353.1"/>
    <property type="molecule type" value="Genomic_DNA"/>
</dbReference>
<keyword evidence="2" id="KW-0732">Signal</keyword>
<name>A0A4Y2E2I5_ARAVE</name>
<proteinExistence type="predicted"/>
<reference evidence="3 4" key="1">
    <citation type="journal article" date="2019" name="Sci. Rep.">
        <title>Orb-weaving spider Araneus ventricosus genome elucidates the spidroin gene catalogue.</title>
        <authorList>
            <person name="Kono N."/>
            <person name="Nakamura H."/>
            <person name="Ohtoshi R."/>
            <person name="Moran D.A.P."/>
            <person name="Shinohara A."/>
            <person name="Yoshida Y."/>
            <person name="Fujiwara M."/>
            <person name="Mori M."/>
            <person name="Tomita M."/>
            <person name="Arakawa K."/>
        </authorList>
    </citation>
    <scope>NUCLEOTIDE SEQUENCE [LARGE SCALE GENOMIC DNA]</scope>
</reference>
<organism evidence="3 4">
    <name type="scientific">Araneus ventricosus</name>
    <name type="common">Orbweaver spider</name>
    <name type="synonym">Epeira ventricosa</name>
    <dbReference type="NCBI Taxonomy" id="182803"/>
    <lineage>
        <taxon>Eukaryota</taxon>
        <taxon>Metazoa</taxon>
        <taxon>Ecdysozoa</taxon>
        <taxon>Arthropoda</taxon>
        <taxon>Chelicerata</taxon>
        <taxon>Arachnida</taxon>
        <taxon>Araneae</taxon>
        <taxon>Araneomorphae</taxon>
        <taxon>Entelegynae</taxon>
        <taxon>Araneoidea</taxon>
        <taxon>Araneidae</taxon>
        <taxon>Araneus</taxon>
    </lineage>
</organism>